<reference evidence="2 3" key="1">
    <citation type="submission" date="2016-11" db="EMBL/GenBank/DDBJ databases">
        <authorList>
            <person name="Jaros S."/>
            <person name="Januszkiewicz K."/>
            <person name="Wedrychowicz H."/>
        </authorList>
    </citation>
    <scope>NUCLEOTIDE SEQUENCE [LARGE SCALE GENOMIC DNA]</scope>
    <source>
        <strain evidence="2 3">KHT3</strain>
    </source>
</reference>
<keyword evidence="1" id="KW-0812">Transmembrane</keyword>
<accession>A0A1M6XH66</accession>
<dbReference type="EMBL" id="FRBD01000020">
    <property type="protein sequence ID" value="SHL05360.1"/>
    <property type="molecule type" value="Genomic_DNA"/>
</dbReference>
<protein>
    <submittedName>
        <fullName evidence="2">Oligosaccharide repeat unit polymerase</fullName>
    </submittedName>
</protein>
<evidence type="ECO:0000313" key="2">
    <source>
        <dbReference type="EMBL" id="SHL05360.1"/>
    </source>
</evidence>
<evidence type="ECO:0000313" key="3">
    <source>
        <dbReference type="Proteomes" id="UP000184130"/>
    </source>
</evidence>
<evidence type="ECO:0000256" key="1">
    <source>
        <dbReference type="SAM" id="Phobius"/>
    </source>
</evidence>
<keyword evidence="1" id="KW-0472">Membrane</keyword>
<feature type="transmembrane region" description="Helical" evidence="1">
    <location>
        <begin position="91"/>
        <end position="115"/>
    </location>
</feature>
<feature type="transmembrane region" description="Helical" evidence="1">
    <location>
        <begin position="195"/>
        <end position="215"/>
    </location>
</feature>
<dbReference type="RefSeq" id="WP_081373252.1">
    <property type="nucleotide sequence ID" value="NZ_FRBD01000020.1"/>
</dbReference>
<name>A0A1M6XH66_XYLRU</name>
<dbReference type="Proteomes" id="UP000184130">
    <property type="component" value="Unassembled WGS sequence"/>
</dbReference>
<feature type="transmembrane region" description="Helical" evidence="1">
    <location>
        <begin position="389"/>
        <end position="409"/>
    </location>
</feature>
<organism evidence="2 3">
    <name type="scientific">Xylanibacter ruminicola</name>
    <name type="common">Prevotella ruminicola</name>
    <dbReference type="NCBI Taxonomy" id="839"/>
    <lineage>
        <taxon>Bacteria</taxon>
        <taxon>Pseudomonadati</taxon>
        <taxon>Bacteroidota</taxon>
        <taxon>Bacteroidia</taxon>
        <taxon>Bacteroidales</taxon>
        <taxon>Prevotellaceae</taxon>
        <taxon>Xylanibacter</taxon>
    </lineage>
</organism>
<sequence>MTILIIALVAVLVSLSWKYILRLEPAGVFAAMWAISIPLVLMLQHYIALQFYGILFILGGVIMLILGTIFCDSVYHPAGNNIKLTIRKERILPVMLLLLIGAMVNPLYSIILHGFNLNALLSMQDILNMNKQISEDRYSTGGITNMANQFFLIFCYAAPLFGGFCYRWCGRFTKTICILTLVPGIFIALTQSMKMGMITGFILWFTGYLVCAYSYDIPIRLKAKHLLRFMGGFAVFFGILFSSMVLRTGEISERAIMDISQKFITYAFGQFHCFDTWFTFHETSEYALGGKTFLGITNLIGLEERIQGVYQEYHQIGQNGYYGIANIFTIFRSLIEDFGESGAYFVLLLLGAFSKYSFKNLICGKSIILNQVIITAVYAYLLWSFATSFFAYTSYIAMFAVALFLFIFLQKETTE</sequence>
<dbReference type="AlphaFoldDB" id="A0A1M6XH66"/>
<keyword evidence="1" id="KW-1133">Transmembrane helix</keyword>
<feature type="transmembrane region" description="Helical" evidence="1">
    <location>
        <begin position="46"/>
        <end position="70"/>
    </location>
</feature>
<feature type="transmembrane region" description="Helical" evidence="1">
    <location>
        <begin position="146"/>
        <end position="165"/>
    </location>
</feature>
<feature type="transmembrane region" description="Helical" evidence="1">
    <location>
        <begin position="227"/>
        <end position="246"/>
    </location>
</feature>
<proteinExistence type="predicted"/>
<dbReference type="OrthoDB" id="1060719at2"/>
<feature type="transmembrane region" description="Helical" evidence="1">
    <location>
        <begin position="367"/>
        <end position="383"/>
    </location>
</feature>
<gene>
    <name evidence="2" type="ORF">SAMN05216463_12064</name>
</gene>
<dbReference type="NCBIfam" id="TIGR04370">
    <property type="entry name" value="glyco_rpt_poly"/>
    <property type="match status" value="1"/>
</dbReference>